<dbReference type="SUPFAM" id="SSF52096">
    <property type="entry name" value="ClpP/crotonase"/>
    <property type="match status" value="1"/>
</dbReference>
<dbReference type="InterPro" id="IPR029045">
    <property type="entry name" value="ClpP/crotonase-like_dom_sf"/>
</dbReference>
<dbReference type="EMBL" id="BFBB01000002">
    <property type="protein sequence ID" value="GBF49174.1"/>
    <property type="molecule type" value="Genomic_DNA"/>
</dbReference>
<dbReference type="Pfam" id="PF00378">
    <property type="entry name" value="ECH_1"/>
    <property type="match status" value="1"/>
</dbReference>
<protein>
    <submittedName>
        <fullName evidence="1">Enoyl-CoA hydratase/isomerase family protein</fullName>
    </submittedName>
</protein>
<dbReference type="RefSeq" id="WP_108973711.1">
    <property type="nucleotide sequence ID" value="NZ_BFBB01000002.1"/>
</dbReference>
<keyword evidence="1" id="KW-0413">Isomerase</keyword>
<dbReference type="OrthoDB" id="341912at2"/>
<name>A0A2P2DX15_9LEPT</name>
<proteinExistence type="predicted"/>
<dbReference type="GO" id="GO:0016853">
    <property type="term" value="F:isomerase activity"/>
    <property type="evidence" value="ECO:0007669"/>
    <property type="project" value="UniProtKB-KW"/>
</dbReference>
<reference evidence="1 2" key="1">
    <citation type="submission" date="2018-02" db="EMBL/GenBank/DDBJ databases">
        <title>Novel Leptospira species isolated from soil and water in Japan.</title>
        <authorList>
            <person name="Nakao R."/>
            <person name="Masuzawa T."/>
        </authorList>
    </citation>
    <scope>NUCLEOTIDE SEQUENCE [LARGE SCALE GENOMIC DNA]</scope>
    <source>
        <strain evidence="1 2">YH101</strain>
    </source>
</reference>
<dbReference type="PANTHER" id="PTHR11941">
    <property type="entry name" value="ENOYL-COA HYDRATASE-RELATED"/>
    <property type="match status" value="1"/>
</dbReference>
<dbReference type="Gene3D" id="3.90.226.10">
    <property type="entry name" value="2-enoyl-CoA Hydratase, Chain A, domain 1"/>
    <property type="match status" value="1"/>
</dbReference>
<comment type="caution">
    <text evidence="1">The sequence shown here is derived from an EMBL/GenBank/DDBJ whole genome shotgun (WGS) entry which is preliminary data.</text>
</comment>
<dbReference type="CDD" id="cd06558">
    <property type="entry name" value="crotonase-like"/>
    <property type="match status" value="1"/>
</dbReference>
<evidence type="ECO:0000313" key="1">
    <source>
        <dbReference type="EMBL" id="GBF49174.1"/>
    </source>
</evidence>
<evidence type="ECO:0000313" key="2">
    <source>
        <dbReference type="Proteomes" id="UP000245133"/>
    </source>
</evidence>
<dbReference type="AlphaFoldDB" id="A0A2P2DX15"/>
<dbReference type="PANTHER" id="PTHR11941:SF54">
    <property type="entry name" value="ENOYL-COA HYDRATASE, MITOCHONDRIAL"/>
    <property type="match status" value="1"/>
</dbReference>
<dbReference type="Proteomes" id="UP000245133">
    <property type="component" value="Unassembled WGS sequence"/>
</dbReference>
<accession>A0A2P2DX15</accession>
<sequence length="254" mass="27821">MIHYKNEAGIQTITLDTNESNSFNLESFQRFEETILKAKSEKGKALVIRSSREKVFSTGLDLATISGSADDAVLRKFLGYFYSILKEIYSYPLPVISEVSGHAMGYGAMIALASDFRMGLDGMRIGLPEVKIGIPVPSFVAMLASDVIGYKNASDHILTGNALKTSEAFTLGMFTEVHPDATSLKSATDKFVNRLVKNSISAMSQTKSALRKLRKNYEDLINDDIPTTLASLQSPDAKEGVSASVQGRRPEFKF</sequence>
<dbReference type="InterPro" id="IPR001753">
    <property type="entry name" value="Enoyl-CoA_hydra/iso"/>
</dbReference>
<dbReference type="GO" id="GO:0006635">
    <property type="term" value="P:fatty acid beta-oxidation"/>
    <property type="evidence" value="ECO:0007669"/>
    <property type="project" value="TreeGrafter"/>
</dbReference>
<gene>
    <name evidence="1" type="ORF">LPTSP4_06840</name>
</gene>
<keyword evidence="2" id="KW-1185">Reference proteome</keyword>
<organism evidence="1 2">
    <name type="scientific">Leptospira ryugenii</name>
    <dbReference type="NCBI Taxonomy" id="1917863"/>
    <lineage>
        <taxon>Bacteria</taxon>
        <taxon>Pseudomonadati</taxon>
        <taxon>Spirochaetota</taxon>
        <taxon>Spirochaetia</taxon>
        <taxon>Leptospirales</taxon>
        <taxon>Leptospiraceae</taxon>
        <taxon>Leptospira</taxon>
    </lineage>
</organism>